<dbReference type="RefSeq" id="WP_172343460.1">
    <property type="nucleotide sequence ID" value="NZ_CATEIB010000001.1"/>
</dbReference>
<dbReference type="Gene3D" id="3.90.550.10">
    <property type="entry name" value="Spore Coat Polysaccharide Biosynthesis Protein SpsA, Chain A"/>
    <property type="match status" value="1"/>
</dbReference>
<dbReference type="SUPFAM" id="SSF53448">
    <property type="entry name" value="Nucleotide-diphospho-sugar transferases"/>
    <property type="match status" value="1"/>
</dbReference>
<dbReference type="PANTHER" id="PTHR43685">
    <property type="entry name" value="GLYCOSYLTRANSFERASE"/>
    <property type="match status" value="1"/>
</dbReference>
<dbReference type="InterPro" id="IPR001173">
    <property type="entry name" value="Glyco_trans_2-like"/>
</dbReference>
<dbReference type="Pfam" id="PF00535">
    <property type="entry name" value="Glycos_transf_2"/>
    <property type="match status" value="1"/>
</dbReference>
<dbReference type="PANTHER" id="PTHR43685:SF3">
    <property type="entry name" value="SLR2126 PROTEIN"/>
    <property type="match status" value="1"/>
</dbReference>
<organism evidence="2 3">
    <name type="scientific">Xylanibacter caecicola</name>
    <dbReference type="NCBI Taxonomy" id="2736294"/>
    <lineage>
        <taxon>Bacteria</taxon>
        <taxon>Pseudomonadati</taxon>
        <taxon>Bacteroidota</taxon>
        <taxon>Bacteroidia</taxon>
        <taxon>Bacteroidales</taxon>
        <taxon>Prevotellaceae</taxon>
        <taxon>Xylanibacter</taxon>
    </lineage>
</organism>
<sequence length="300" mass="34911">MKNELSILIPCYNCRCGKLVNVLHALLKKEEERHGREAFRYEIIVADDGSTDTASIEENKYINSLDNCRYVIREKNTGRSAIRNFLAREAKYKWLLFMDSDMAVNDDSFIERYLSSEGNVIVGGIRTGGDVSLLKNNIRYKYERASEKCRTADRRNMKSHKEFRTTNFLIAGDIIKKYPFNEEFVHYGYEDVLFGKNLYENNIDIIHIDNPVTLEDYEENEVFINKTEEALRTLHMFEDSMQGYSTLLDCVGKINSYGLTTAVSLLYKFAGRSMKHNLSGKRPVLFLFNIYKLCYYISLK</sequence>
<protein>
    <submittedName>
        <fullName evidence="2">Glycosyltransferase family 2 protein</fullName>
    </submittedName>
</protein>
<feature type="domain" description="Glycosyltransferase 2-like" evidence="1">
    <location>
        <begin position="6"/>
        <end position="145"/>
    </location>
</feature>
<comment type="caution">
    <text evidence="2">The sequence shown here is derived from an EMBL/GenBank/DDBJ whole genome shotgun (WGS) entry which is preliminary data.</text>
</comment>
<dbReference type="InterPro" id="IPR050834">
    <property type="entry name" value="Glycosyltransf_2"/>
</dbReference>
<reference evidence="2 3" key="1">
    <citation type="submission" date="2020-05" db="EMBL/GenBank/DDBJ databases">
        <title>Distinct polysaccharide utilization as determinants for interspecies competition between intestinal Prevotella spp.</title>
        <authorList>
            <person name="Galvez E.J.C."/>
            <person name="Iljazovic A."/>
            <person name="Strowig T."/>
        </authorList>
    </citation>
    <scope>NUCLEOTIDE SEQUENCE [LARGE SCALE GENOMIC DNA]</scope>
    <source>
        <strain evidence="2 3">PCHR</strain>
    </source>
</reference>
<dbReference type="Proteomes" id="UP000820977">
    <property type="component" value="Unassembled WGS sequence"/>
</dbReference>
<dbReference type="CDD" id="cd00761">
    <property type="entry name" value="Glyco_tranf_GTA_type"/>
    <property type="match status" value="1"/>
</dbReference>
<dbReference type="InterPro" id="IPR029044">
    <property type="entry name" value="Nucleotide-diphossugar_trans"/>
</dbReference>
<evidence type="ECO:0000259" key="1">
    <source>
        <dbReference type="Pfam" id="PF00535"/>
    </source>
</evidence>
<accession>A0ABX2B135</accession>
<gene>
    <name evidence="2" type="ORF">HPS54_00070</name>
</gene>
<name>A0ABX2B135_9BACT</name>
<dbReference type="EMBL" id="JABKKJ010000001">
    <property type="protein sequence ID" value="NPE23925.1"/>
    <property type="molecule type" value="Genomic_DNA"/>
</dbReference>
<keyword evidence="3" id="KW-1185">Reference proteome</keyword>
<proteinExistence type="predicted"/>
<evidence type="ECO:0000313" key="2">
    <source>
        <dbReference type="EMBL" id="NPE23925.1"/>
    </source>
</evidence>
<evidence type="ECO:0000313" key="3">
    <source>
        <dbReference type="Proteomes" id="UP000820977"/>
    </source>
</evidence>